<dbReference type="CDD" id="cd01878">
    <property type="entry name" value="HflX"/>
    <property type="match status" value="1"/>
</dbReference>
<evidence type="ECO:0000259" key="10">
    <source>
        <dbReference type="PROSITE" id="PS51705"/>
    </source>
</evidence>
<dbReference type="FunFam" id="3.40.50.300:FF:001198">
    <property type="entry name" value="GTPase HflX"/>
    <property type="match status" value="1"/>
</dbReference>
<dbReference type="EMBL" id="WUUL01000003">
    <property type="protein sequence ID" value="MXQ53125.1"/>
    <property type="molecule type" value="Genomic_DNA"/>
</dbReference>
<comment type="subunit">
    <text evidence="6">Monomer. Associates with the 50S ribosomal subunit.</text>
</comment>
<keyword evidence="4 8" id="KW-0460">Magnesium</keyword>
<dbReference type="Pfam" id="PF13167">
    <property type="entry name" value="GTP-bdg_N"/>
    <property type="match status" value="1"/>
</dbReference>
<organism evidence="11 12">
    <name type="scientific">Shimazuella alba</name>
    <dbReference type="NCBI Taxonomy" id="2690964"/>
    <lineage>
        <taxon>Bacteria</taxon>
        <taxon>Bacillati</taxon>
        <taxon>Bacillota</taxon>
        <taxon>Bacilli</taxon>
        <taxon>Bacillales</taxon>
        <taxon>Thermoactinomycetaceae</taxon>
        <taxon>Shimazuella</taxon>
    </lineage>
</organism>
<sequence length="425" mass="48375">MEQLQKAIIVGVKLQHQEDFDTSLMELAELAKACDVEVVGEVVQNLDHIQASHYIGKGKVNEVLRQIDEQDANLVIFNDELSPTQIRNLEADLNCKVIDRTILILDIFAQRAQTKEAQLQVTVAQLQYMLPRLVGLRKSLGRQSGGVGTRNKGIGEKKLELDRRKIEEQINRLNKELKLLVSQRQTQRKQRKKSGIPVVSLVGYTNAGKSTIMNAIVEHSQHTPAKQVFEKDMLFATLETVIRKVQLADNKSFLLTDTVGFVNKLPHHLVKAFRSTLEEVKEADLLIHVVDFSSPNYRQMIEVTNRVLKEIGVEDVPVIYVYNKADMIDFTIPLVQNNAVTLSAQKRVGIEELLQLIQEEIFKDFQQYELLIPYEQDRLLASLKQDAHILETAYEDNGAKVIVECNPSDAKKYQPYEIDKNNILL</sequence>
<accession>A0A6I4VSA2</accession>
<keyword evidence="5 6" id="KW-0342">GTP-binding</keyword>
<dbReference type="PRINTS" id="PR00326">
    <property type="entry name" value="GTP1OBG"/>
</dbReference>
<feature type="binding site" evidence="7">
    <location>
        <begin position="343"/>
        <end position="345"/>
    </location>
    <ligand>
        <name>GTP</name>
        <dbReference type="ChEBI" id="CHEBI:37565"/>
    </ligand>
</feature>
<gene>
    <name evidence="6 11" type="primary">hflX</name>
    <name evidence="11" type="ORF">GSM42_05135</name>
</gene>
<keyword evidence="12" id="KW-1185">Reference proteome</keyword>
<evidence type="ECO:0000256" key="6">
    <source>
        <dbReference type="HAMAP-Rule" id="MF_00900"/>
    </source>
</evidence>
<keyword evidence="9" id="KW-0175">Coiled coil</keyword>
<keyword evidence="3 6" id="KW-0547">Nucleotide-binding</keyword>
<dbReference type="Gene3D" id="6.10.250.2860">
    <property type="match status" value="1"/>
</dbReference>
<dbReference type="RefSeq" id="WP_160800491.1">
    <property type="nucleotide sequence ID" value="NZ_WUUL01000003.1"/>
</dbReference>
<evidence type="ECO:0000256" key="1">
    <source>
        <dbReference type="ARBA" id="ARBA00022490"/>
    </source>
</evidence>
<keyword evidence="1 6" id="KW-0963">Cytoplasm</keyword>
<dbReference type="Gene3D" id="3.40.50.11060">
    <property type="entry name" value="GTPase HflX, N-terminal domain"/>
    <property type="match status" value="1"/>
</dbReference>
<comment type="subcellular location">
    <subcellularLocation>
        <location evidence="6">Cytoplasm</location>
    </subcellularLocation>
    <text evidence="6">May associate with membranes.</text>
</comment>
<dbReference type="Proteomes" id="UP000430692">
    <property type="component" value="Unassembled WGS sequence"/>
</dbReference>
<dbReference type="PANTHER" id="PTHR10229">
    <property type="entry name" value="GTP-BINDING PROTEIN HFLX"/>
    <property type="match status" value="1"/>
</dbReference>
<comment type="function">
    <text evidence="6">GTPase that associates with the 50S ribosomal subunit and may have a role during protein synthesis or ribosome biogenesis.</text>
</comment>
<dbReference type="GO" id="GO:0005737">
    <property type="term" value="C:cytoplasm"/>
    <property type="evidence" value="ECO:0007669"/>
    <property type="project" value="UniProtKB-SubCell"/>
</dbReference>
<dbReference type="InterPro" id="IPR016496">
    <property type="entry name" value="GTPase_HflX"/>
</dbReference>
<evidence type="ECO:0000256" key="5">
    <source>
        <dbReference type="ARBA" id="ARBA00023134"/>
    </source>
</evidence>
<evidence type="ECO:0000256" key="8">
    <source>
        <dbReference type="PIRSR" id="PIRSR006809-2"/>
    </source>
</evidence>
<dbReference type="AlphaFoldDB" id="A0A6I4VSA2"/>
<dbReference type="InterPro" id="IPR006073">
    <property type="entry name" value="GTP-bd"/>
</dbReference>
<dbReference type="InterPro" id="IPR030394">
    <property type="entry name" value="G_HFLX_dom"/>
</dbReference>
<feature type="binding site" evidence="7">
    <location>
        <begin position="203"/>
        <end position="210"/>
    </location>
    <ligand>
        <name>GTP</name>
        <dbReference type="ChEBI" id="CHEBI:37565"/>
    </ligand>
</feature>
<dbReference type="FunFam" id="3.40.50.11060:FF:000001">
    <property type="entry name" value="GTPase HflX"/>
    <property type="match status" value="1"/>
</dbReference>
<dbReference type="Gene3D" id="3.40.50.300">
    <property type="entry name" value="P-loop containing nucleotide triphosphate hydrolases"/>
    <property type="match status" value="1"/>
</dbReference>
<feature type="domain" description="Hflx-type G" evidence="10">
    <location>
        <begin position="197"/>
        <end position="365"/>
    </location>
</feature>
<evidence type="ECO:0000256" key="9">
    <source>
        <dbReference type="SAM" id="Coils"/>
    </source>
</evidence>
<dbReference type="PIRSF" id="PIRSF006809">
    <property type="entry name" value="GTP-binding_hflX_prd"/>
    <property type="match status" value="1"/>
</dbReference>
<feature type="binding site" evidence="8">
    <location>
        <position position="237"/>
    </location>
    <ligand>
        <name>Mg(2+)</name>
        <dbReference type="ChEBI" id="CHEBI:18420"/>
    </ligand>
</feature>
<feature type="coiled-coil region" evidence="9">
    <location>
        <begin position="156"/>
        <end position="190"/>
    </location>
</feature>
<dbReference type="HAMAP" id="MF_00900">
    <property type="entry name" value="GTPase_HflX"/>
    <property type="match status" value="1"/>
</dbReference>
<feature type="binding site" evidence="8">
    <location>
        <position position="210"/>
    </location>
    <ligand>
        <name>Mg(2+)</name>
        <dbReference type="ChEBI" id="CHEBI:18420"/>
    </ligand>
</feature>
<dbReference type="InterPro" id="IPR042108">
    <property type="entry name" value="GTPase_HflX_N_sf"/>
</dbReference>
<dbReference type="PROSITE" id="PS51705">
    <property type="entry name" value="G_HFLX"/>
    <property type="match status" value="1"/>
</dbReference>
<keyword evidence="2 8" id="KW-0479">Metal-binding</keyword>
<evidence type="ECO:0000313" key="12">
    <source>
        <dbReference type="Proteomes" id="UP000430692"/>
    </source>
</evidence>
<dbReference type="GO" id="GO:0043022">
    <property type="term" value="F:ribosome binding"/>
    <property type="evidence" value="ECO:0007669"/>
    <property type="project" value="TreeGrafter"/>
</dbReference>
<dbReference type="SUPFAM" id="SSF52540">
    <property type="entry name" value="P-loop containing nucleoside triphosphate hydrolases"/>
    <property type="match status" value="1"/>
</dbReference>
<dbReference type="InterPro" id="IPR027417">
    <property type="entry name" value="P-loop_NTPase"/>
</dbReference>
<dbReference type="InterPro" id="IPR032305">
    <property type="entry name" value="GTP-bd_M"/>
</dbReference>
<protein>
    <recommendedName>
        <fullName evidence="6">GTPase HflX</fullName>
    </recommendedName>
    <alternativeName>
        <fullName evidence="6">GTP-binding protein HflX</fullName>
    </alternativeName>
</protein>
<evidence type="ECO:0000256" key="7">
    <source>
        <dbReference type="PIRSR" id="PIRSR006809-1"/>
    </source>
</evidence>
<name>A0A6I4VSA2_9BACL</name>
<reference evidence="11 12" key="1">
    <citation type="submission" date="2019-12" db="EMBL/GenBank/DDBJ databases">
        <title>Whole-genome analyses of novel actinobacteria.</title>
        <authorList>
            <person name="Sahin N."/>
            <person name="Saygin H."/>
        </authorList>
    </citation>
    <scope>NUCLEOTIDE SEQUENCE [LARGE SCALE GENOMIC DNA]</scope>
    <source>
        <strain evidence="11 12">KC615</strain>
    </source>
</reference>
<comment type="caution">
    <text evidence="11">The sequence shown here is derived from an EMBL/GenBank/DDBJ whole genome shotgun (WGS) entry which is preliminary data.</text>
</comment>
<dbReference type="InterPro" id="IPR025121">
    <property type="entry name" value="GTPase_HflX_N"/>
</dbReference>
<comment type="similarity">
    <text evidence="6">Belongs to the TRAFAC class OBG-HflX-like GTPase superfamily. HflX GTPase family.</text>
</comment>
<dbReference type="Pfam" id="PF16360">
    <property type="entry name" value="GTP-bdg_M"/>
    <property type="match status" value="1"/>
</dbReference>
<evidence type="ECO:0000313" key="11">
    <source>
        <dbReference type="EMBL" id="MXQ53125.1"/>
    </source>
</evidence>
<dbReference type="PANTHER" id="PTHR10229:SF4">
    <property type="entry name" value="GTPASE HFLX"/>
    <property type="match status" value="1"/>
</dbReference>
<dbReference type="GO" id="GO:0003924">
    <property type="term" value="F:GTPase activity"/>
    <property type="evidence" value="ECO:0007669"/>
    <property type="project" value="UniProtKB-UniRule"/>
</dbReference>
<evidence type="ECO:0000256" key="2">
    <source>
        <dbReference type="ARBA" id="ARBA00022723"/>
    </source>
</evidence>
<feature type="binding site" evidence="7">
    <location>
        <begin position="257"/>
        <end position="260"/>
    </location>
    <ligand>
        <name>GTP</name>
        <dbReference type="ChEBI" id="CHEBI:37565"/>
    </ligand>
</feature>
<proteinExistence type="inferred from homology"/>
<feature type="binding site" evidence="7">
    <location>
        <begin position="323"/>
        <end position="326"/>
    </location>
    <ligand>
        <name>GTP</name>
        <dbReference type="ChEBI" id="CHEBI:37565"/>
    </ligand>
</feature>
<comment type="cofactor">
    <cofactor evidence="8">
        <name>Mg(2+)</name>
        <dbReference type="ChEBI" id="CHEBI:18420"/>
    </cofactor>
</comment>
<evidence type="ECO:0000256" key="4">
    <source>
        <dbReference type="ARBA" id="ARBA00022842"/>
    </source>
</evidence>
<dbReference type="Pfam" id="PF01926">
    <property type="entry name" value="MMR_HSR1"/>
    <property type="match status" value="1"/>
</dbReference>
<evidence type="ECO:0000256" key="3">
    <source>
        <dbReference type="ARBA" id="ARBA00022741"/>
    </source>
</evidence>
<dbReference type="NCBIfam" id="TIGR03156">
    <property type="entry name" value="GTP_HflX"/>
    <property type="match status" value="1"/>
</dbReference>
<dbReference type="GO" id="GO:0005525">
    <property type="term" value="F:GTP binding"/>
    <property type="evidence" value="ECO:0007669"/>
    <property type="project" value="UniProtKB-UniRule"/>
</dbReference>
<dbReference type="GO" id="GO:0046872">
    <property type="term" value="F:metal ion binding"/>
    <property type="evidence" value="ECO:0007669"/>
    <property type="project" value="UniProtKB-KW"/>
</dbReference>